<comment type="caution">
    <text evidence="1">The sequence shown here is derived from an EMBL/GenBank/DDBJ whole genome shotgun (WGS) entry which is preliminary data.</text>
</comment>
<proteinExistence type="predicted"/>
<evidence type="ECO:0000313" key="2">
    <source>
        <dbReference type="Proteomes" id="UP001054945"/>
    </source>
</evidence>
<dbReference type="Proteomes" id="UP001054945">
    <property type="component" value="Unassembled WGS sequence"/>
</dbReference>
<organism evidence="1 2">
    <name type="scientific">Caerostris extrusa</name>
    <name type="common">Bark spider</name>
    <name type="synonym">Caerostris bankana</name>
    <dbReference type="NCBI Taxonomy" id="172846"/>
    <lineage>
        <taxon>Eukaryota</taxon>
        <taxon>Metazoa</taxon>
        <taxon>Ecdysozoa</taxon>
        <taxon>Arthropoda</taxon>
        <taxon>Chelicerata</taxon>
        <taxon>Arachnida</taxon>
        <taxon>Araneae</taxon>
        <taxon>Araneomorphae</taxon>
        <taxon>Entelegynae</taxon>
        <taxon>Araneoidea</taxon>
        <taxon>Araneidae</taxon>
        <taxon>Caerostris</taxon>
    </lineage>
</organism>
<name>A0AAV4T6N3_CAEEX</name>
<protein>
    <submittedName>
        <fullName evidence="1">Uncharacterized protein</fullName>
    </submittedName>
</protein>
<accession>A0AAV4T6N3</accession>
<reference evidence="1 2" key="1">
    <citation type="submission" date="2021-06" db="EMBL/GenBank/DDBJ databases">
        <title>Caerostris extrusa draft genome.</title>
        <authorList>
            <person name="Kono N."/>
            <person name="Arakawa K."/>
        </authorList>
    </citation>
    <scope>NUCLEOTIDE SEQUENCE [LARGE SCALE GENOMIC DNA]</scope>
</reference>
<sequence length="381" mass="43444">MRILDSTFPASKEKKRVVTNPNTNNVCGKIEPWTKCLHCTQSAKIVIESRETRKDELPTSLPTTIGKRDTSFIRRHSLGVKAQAHLHQSLLLLLLEIKIMDYLALVDNILNCPSLKDALTNMVERTRALNLVDPEWQSILEEYPIYKRHLTKDINFSKGHMCLDDKCCVKNIISPSGYFNVIVAGVFSLHVKQPALEGRQNANEVSFVTRQCQPLTMIGESMSDTPREKLHDGARLFPEVCDPMLCNKCVESHKRIKVPFCKNNWCVTTTKIFDGNRIKNEFKSRLVFPLSKMGKFLAILHVNIQSKTTFGDNVYKIGGRVKEMIIFQESSISQTKELTFDSIPTLEASMFPSIEYPQEETEDDLIEAIPEPICKRLKLEE</sequence>
<evidence type="ECO:0000313" key="1">
    <source>
        <dbReference type="EMBL" id="GIY40981.1"/>
    </source>
</evidence>
<dbReference type="EMBL" id="BPLR01010684">
    <property type="protein sequence ID" value="GIY40981.1"/>
    <property type="molecule type" value="Genomic_DNA"/>
</dbReference>
<keyword evidence="2" id="KW-1185">Reference proteome</keyword>
<gene>
    <name evidence="1" type="primary">AVEN_212403_1</name>
    <name evidence="1" type="ORF">CEXT_533421</name>
</gene>
<dbReference type="AlphaFoldDB" id="A0AAV4T6N3"/>